<proteinExistence type="predicted"/>
<accession>A0AAD4MGI2</accession>
<sequence length="229" mass="25475">MERFNHIILGKNFRVKRLQPTQDAKRKIIANLEQNLPLPSSENGSVPKYHITLPAGLTNKIFVIGPCLYPDKMDPIASQKKKFHTYFGQFGKVTSVSSRSGNAKISFNNWDSMAKCLQQSKHNICGQEFLVRKEIPTKDLEEEKIRANLSQKNLGANLEQSMPEASHENTSAPNVQSDPPAESNLGNQLPQATASSSSQVQGSVMDYGAIAREWSQRRGLASFDKPGYK</sequence>
<name>A0AAD4MGI2_9BILA</name>
<reference evidence="2" key="1">
    <citation type="submission" date="2022-01" db="EMBL/GenBank/DDBJ databases">
        <title>Genome Sequence Resource for Two Populations of Ditylenchus destructor, the Migratory Endoparasitic Phytonematode.</title>
        <authorList>
            <person name="Zhang H."/>
            <person name="Lin R."/>
            <person name="Xie B."/>
        </authorList>
    </citation>
    <scope>NUCLEOTIDE SEQUENCE</scope>
    <source>
        <strain evidence="2">BazhouSP</strain>
    </source>
</reference>
<dbReference type="Gene3D" id="3.30.70.330">
    <property type="match status" value="1"/>
</dbReference>
<evidence type="ECO:0000313" key="3">
    <source>
        <dbReference type="Proteomes" id="UP001201812"/>
    </source>
</evidence>
<keyword evidence="3" id="KW-1185">Reference proteome</keyword>
<protein>
    <submittedName>
        <fullName evidence="2">Uncharacterized protein</fullName>
    </submittedName>
</protein>
<organism evidence="2 3">
    <name type="scientific">Ditylenchus destructor</name>
    <dbReference type="NCBI Taxonomy" id="166010"/>
    <lineage>
        <taxon>Eukaryota</taxon>
        <taxon>Metazoa</taxon>
        <taxon>Ecdysozoa</taxon>
        <taxon>Nematoda</taxon>
        <taxon>Chromadorea</taxon>
        <taxon>Rhabditida</taxon>
        <taxon>Tylenchina</taxon>
        <taxon>Tylenchomorpha</taxon>
        <taxon>Sphaerularioidea</taxon>
        <taxon>Anguinidae</taxon>
        <taxon>Anguininae</taxon>
        <taxon>Ditylenchus</taxon>
    </lineage>
</organism>
<dbReference type="SUPFAM" id="SSF54928">
    <property type="entry name" value="RNA-binding domain, RBD"/>
    <property type="match status" value="1"/>
</dbReference>
<dbReference type="Proteomes" id="UP001201812">
    <property type="component" value="Unassembled WGS sequence"/>
</dbReference>
<comment type="caution">
    <text evidence="2">The sequence shown here is derived from an EMBL/GenBank/DDBJ whole genome shotgun (WGS) entry which is preliminary data.</text>
</comment>
<feature type="region of interest" description="Disordered" evidence="1">
    <location>
        <begin position="160"/>
        <end position="202"/>
    </location>
</feature>
<dbReference type="EMBL" id="JAKKPZ010000543">
    <property type="protein sequence ID" value="KAI1694185.1"/>
    <property type="molecule type" value="Genomic_DNA"/>
</dbReference>
<evidence type="ECO:0000313" key="2">
    <source>
        <dbReference type="EMBL" id="KAI1694185.1"/>
    </source>
</evidence>
<feature type="compositionally biased region" description="Polar residues" evidence="1">
    <location>
        <begin position="168"/>
        <end position="177"/>
    </location>
</feature>
<evidence type="ECO:0000256" key="1">
    <source>
        <dbReference type="SAM" id="MobiDB-lite"/>
    </source>
</evidence>
<dbReference type="GO" id="GO:0003676">
    <property type="term" value="F:nucleic acid binding"/>
    <property type="evidence" value="ECO:0007669"/>
    <property type="project" value="InterPro"/>
</dbReference>
<dbReference type="InterPro" id="IPR012677">
    <property type="entry name" value="Nucleotide-bd_a/b_plait_sf"/>
</dbReference>
<dbReference type="InterPro" id="IPR035979">
    <property type="entry name" value="RBD_domain_sf"/>
</dbReference>
<dbReference type="AlphaFoldDB" id="A0AAD4MGI2"/>
<gene>
    <name evidence="2" type="ORF">DdX_20264</name>
</gene>
<feature type="compositionally biased region" description="Polar residues" evidence="1">
    <location>
        <begin position="184"/>
        <end position="202"/>
    </location>
</feature>